<protein>
    <submittedName>
        <fullName evidence="1">Os08g0325700 protein</fullName>
    </submittedName>
</protein>
<name>A0A0P0XEY1_ORYSJ</name>
<proteinExistence type="predicted"/>
<evidence type="ECO:0000313" key="2">
    <source>
        <dbReference type="Proteomes" id="UP000059680"/>
    </source>
</evidence>
<evidence type="ECO:0000313" key="1">
    <source>
        <dbReference type="EMBL" id="BAT04899.1"/>
    </source>
</evidence>
<dbReference type="PaxDb" id="39947-A0A0P0XEY1"/>
<reference evidence="1 2" key="2">
    <citation type="journal article" date="2013" name="Plant Cell Physiol.">
        <title>Rice Annotation Project Database (RAP-DB): an integrative and interactive database for rice genomics.</title>
        <authorList>
            <person name="Sakai H."/>
            <person name="Lee S.S."/>
            <person name="Tanaka T."/>
            <person name="Numa H."/>
            <person name="Kim J."/>
            <person name="Kawahara Y."/>
            <person name="Wakimoto H."/>
            <person name="Yang C.C."/>
            <person name="Iwamoto M."/>
            <person name="Abe T."/>
            <person name="Yamada Y."/>
            <person name="Muto A."/>
            <person name="Inokuchi H."/>
            <person name="Ikemura T."/>
            <person name="Matsumoto T."/>
            <person name="Sasaki T."/>
            <person name="Itoh T."/>
        </authorList>
    </citation>
    <scope>NUCLEOTIDE SEQUENCE [LARGE SCALE GENOMIC DNA]</scope>
    <source>
        <strain evidence="2">cv. Nipponbare</strain>
    </source>
</reference>
<dbReference type="AlphaFoldDB" id="A0A0P0XEY1"/>
<gene>
    <name evidence="1" type="ordered locus">Os08g0325700</name>
    <name evidence="1" type="ORF">OSNPB_080325700</name>
</gene>
<dbReference type="Proteomes" id="UP000059680">
    <property type="component" value="Chromosome 8"/>
</dbReference>
<organism evidence="1 2">
    <name type="scientific">Oryza sativa subsp. japonica</name>
    <name type="common">Rice</name>
    <dbReference type="NCBI Taxonomy" id="39947"/>
    <lineage>
        <taxon>Eukaryota</taxon>
        <taxon>Viridiplantae</taxon>
        <taxon>Streptophyta</taxon>
        <taxon>Embryophyta</taxon>
        <taxon>Tracheophyta</taxon>
        <taxon>Spermatophyta</taxon>
        <taxon>Magnoliopsida</taxon>
        <taxon>Liliopsida</taxon>
        <taxon>Poales</taxon>
        <taxon>Poaceae</taxon>
        <taxon>BOP clade</taxon>
        <taxon>Oryzoideae</taxon>
        <taxon>Oryzeae</taxon>
        <taxon>Oryzinae</taxon>
        <taxon>Oryza</taxon>
        <taxon>Oryza sativa</taxon>
    </lineage>
</organism>
<dbReference type="EMBL" id="AP014964">
    <property type="protein sequence ID" value="BAT04899.1"/>
    <property type="molecule type" value="Genomic_DNA"/>
</dbReference>
<accession>A0A0P0XEY1</accession>
<reference evidence="2" key="1">
    <citation type="journal article" date="2005" name="Nature">
        <title>The map-based sequence of the rice genome.</title>
        <authorList>
            <consortium name="International rice genome sequencing project (IRGSP)"/>
            <person name="Matsumoto T."/>
            <person name="Wu J."/>
            <person name="Kanamori H."/>
            <person name="Katayose Y."/>
            <person name="Fujisawa M."/>
            <person name="Namiki N."/>
            <person name="Mizuno H."/>
            <person name="Yamamoto K."/>
            <person name="Antonio B.A."/>
            <person name="Baba T."/>
            <person name="Sakata K."/>
            <person name="Nagamura Y."/>
            <person name="Aoki H."/>
            <person name="Arikawa K."/>
            <person name="Arita K."/>
            <person name="Bito T."/>
            <person name="Chiden Y."/>
            <person name="Fujitsuka N."/>
            <person name="Fukunaka R."/>
            <person name="Hamada M."/>
            <person name="Harada C."/>
            <person name="Hayashi A."/>
            <person name="Hijishita S."/>
            <person name="Honda M."/>
            <person name="Hosokawa S."/>
            <person name="Ichikawa Y."/>
            <person name="Idonuma A."/>
            <person name="Iijima M."/>
            <person name="Ikeda M."/>
            <person name="Ikeno M."/>
            <person name="Ito K."/>
            <person name="Ito S."/>
            <person name="Ito T."/>
            <person name="Ito Y."/>
            <person name="Ito Y."/>
            <person name="Iwabuchi A."/>
            <person name="Kamiya K."/>
            <person name="Karasawa W."/>
            <person name="Kurita K."/>
            <person name="Katagiri S."/>
            <person name="Kikuta A."/>
            <person name="Kobayashi H."/>
            <person name="Kobayashi N."/>
            <person name="Machita K."/>
            <person name="Maehara T."/>
            <person name="Masukawa M."/>
            <person name="Mizubayashi T."/>
            <person name="Mukai Y."/>
            <person name="Nagasaki H."/>
            <person name="Nagata Y."/>
            <person name="Naito S."/>
            <person name="Nakashima M."/>
            <person name="Nakama Y."/>
            <person name="Nakamichi Y."/>
            <person name="Nakamura M."/>
            <person name="Meguro A."/>
            <person name="Negishi M."/>
            <person name="Ohta I."/>
            <person name="Ohta T."/>
            <person name="Okamoto M."/>
            <person name="Ono N."/>
            <person name="Saji S."/>
            <person name="Sakaguchi M."/>
            <person name="Sakai K."/>
            <person name="Shibata M."/>
            <person name="Shimokawa T."/>
            <person name="Song J."/>
            <person name="Takazaki Y."/>
            <person name="Terasawa K."/>
            <person name="Tsugane M."/>
            <person name="Tsuji K."/>
            <person name="Ueda S."/>
            <person name="Waki K."/>
            <person name="Yamagata H."/>
            <person name="Yamamoto M."/>
            <person name="Yamamoto S."/>
            <person name="Yamane H."/>
            <person name="Yoshiki S."/>
            <person name="Yoshihara R."/>
            <person name="Yukawa K."/>
            <person name="Zhong H."/>
            <person name="Yano M."/>
            <person name="Yuan Q."/>
            <person name="Ouyang S."/>
            <person name="Liu J."/>
            <person name="Jones K.M."/>
            <person name="Gansberger K."/>
            <person name="Moffat K."/>
            <person name="Hill J."/>
            <person name="Bera J."/>
            <person name="Fadrosh D."/>
            <person name="Jin S."/>
            <person name="Johri S."/>
            <person name="Kim M."/>
            <person name="Overton L."/>
            <person name="Reardon M."/>
            <person name="Tsitrin T."/>
            <person name="Vuong H."/>
            <person name="Weaver B."/>
            <person name="Ciecko A."/>
            <person name="Tallon L."/>
            <person name="Jackson J."/>
            <person name="Pai G."/>
            <person name="Aken S.V."/>
            <person name="Utterback T."/>
            <person name="Reidmuller S."/>
            <person name="Feldblyum T."/>
            <person name="Hsiao J."/>
            <person name="Zismann V."/>
            <person name="Iobst S."/>
            <person name="de Vazeille A.R."/>
            <person name="Buell C.R."/>
            <person name="Ying K."/>
            <person name="Li Y."/>
            <person name="Lu T."/>
            <person name="Huang Y."/>
            <person name="Zhao Q."/>
            <person name="Feng Q."/>
            <person name="Zhang L."/>
            <person name="Zhu J."/>
            <person name="Weng Q."/>
            <person name="Mu J."/>
            <person name="Lu Y."/>
            <person name="Fan D."/>
            <person name="Liu Y."/>
            <person name="Guan J."/>
            <person name="Zhang Y."/>
            <person name="Yu S."/>
            <person name="Liu X."/>
            <person name="Zhang Y."/>
            <person name="Hong G."/>
            <person name="Han B."/>
            <person name="Choisne N."/>
            <person name="Demange N."/>
            <person name="Orjeda G."/>
            <person name="Samain S."/>
            <person name="Cattolico L."/>
            <person name="Pelletier E."/>
            <person name="Couloux A."/>
            <person name="Segurens B."/>
            <person name="Wincker P."/>
            <person name="D'Hont A."/>
            <person name="Scarpelli C."/>
            <person name="Weissenbach J."/>
            <person name="Salanoubat M."/>
            <person name="Quetier F."/>
            <person name="Yu Y."/>
            <person name="Kim H.R."/>
            <person name="Rambo T."/>
            <person name="Currie J."/>
            <person name="Collura K."/>
            <person name="Luo M."/>
            <person name="Yang T."/>
            <person name="Ammiraju J.S.S."/>
            <person name="Engler F."/>
            <person name="Soderlund C."/>
            <person name="Wing R.A."/>
            <person name="Palmer L.E."/>
            <person name="de la Bastide M."/>
            <person name="Spiegel L."/>
            <person name="Nascimento L."/>
            <person name="Zutavern T."/>
            <person name="O'Shaughnessy A."/>
            <person name="Dike S."/>
            <person name="Dedhia N."/>
            <person name="Preston R."/>
            <person name="Balija V."/>
            <person name="McCombie W.R."/>
            <person name="Chow T."/>
            <person name="Chen H."/>
            <person name="Chung M."/>
            <person name="Chen C."/>
            <person name="Shaw J."/>
            <person name="Wu H."/>
            <person name="Hsiao K."/>
            <person name="Chao Y."/>
            <person name="Chu M."/>
            <person name="Cheng C."/>
            <person name="Hour A."/>
            <person name="Lee P."/>
            <person name="Lin S."/>
            <person name="Lin Y."/>
            <person name="Liou J."/>
            <person name="Liu S."/>
            <person name="Hsing Y."/>
            <person name="Raghuvanshi S."/>
            <person name="Mohanty A."/>
            <person name="Bharti A.K."/>
            <person name="Gaur A."/>
            <person name="Gupta V."/>
            <person name="Kumar D."/>
            <person name="Ravi V."/>
            <person name="Vij S."/>
            <person name="Kapur A."/>
            <person name="Khurana P."/>
            <person name="Khurana P."/>
            <person name="Khurana J.P."/>
            <person name="Tyagi A.K."/>
            <person name="Gaikwad K."/>
            <person name="Singh A."/>
            <person name="Dalal V."/>
            <person name="Srivastava S."/>
            <person name="Dixit A."/>
            <person name="Pal A.K."/>
            <person name="Ghazi I.A."/>
            <person name="Yadav M."/>
            <person name="Pandit A."/>
            <person name="Bhargava A."/>
            <person name="Sureshbabu K."/>
            <person name="Batra K."/>
            <person name="Sharma T.R."/>
            <person name="Mohapatra T."/>
            <person name="Singh N.K."/>
            <person name="Messing J."/>
            <person name="Nelson A.B."/>
            <person name="Fuks G."/>
            <person name="Kavchok S."/>
            <person name="Keizer G."/>
            <person name="Linton E."/>
            <person name="Llaca V."/>
            <person name="Song R."/>
            <person name="Tanyolac B."/>
            <person name="Young S."/>
            <person name="Ho-Il K."/>
            <person name="Hahn J.H."/>
            <person name="Sangsakoo G."/>
            <person name="Vanavichit A."/>
            <person name="de Mattos Luiz.A.T."/>
            <person name="Zimmer P.D."/>
            <person name="Malone G."/>
            <person name="Dellagostin O."/>
            <person name="de Oliveira A.C."/>
            <person name="Bevan M."/>
            <person name="Bancroft I."/>
            <person name="Minx P."/>
            <person name="Cordum H."/>
            <person name="Wilson R."/>
            <person name="Cheng Z."/>
            <person name="Jin W."/>
            <person name="Jiang J."/>
            <person name="Leong S.A."/>
            <person name="Iwama H."/>
            <person name="Gojobori T."/>
            <person name="Itoh T."/>
            <person name="Niimura Y."/>
            <person name="Fujii Y."/>
            <person name="Habara T."/>
            <person name="Sakai H."/>
            <person name="Sato Y."/>
            <person name="Wilson G."/>
            <person name="Kumar K."/>
            <person name="McCouch S."/>
            <person name="Juretic N."/>
            <person name="Hoen D."/>
            <person name="Wright S."/>
            <person name="Bruskiewich R."/>
            <person name="Bureau T."/>
            <person name="Miyao A."/>
            <person name="Hirochika H."/>
            <person name="Nishikawa T."/>
            <person name="Kadowaki K."/>
            <person name="Sugiura M."/>
            <person name="Burr B."/>
            <person name="Sasaki T."/>
        </authorList>
    </citation>
    <scope>NUCLEOTIDE SEQUENCE [LARGE SCALE GENOMIC DNA]</scope>
    <source>
        <strain evidence="2">cv. Nipponbare</strain>
    </source>
</reference>
<keyword evidence="2" id="KW-1185">Reference proteome</keyword>
<dbReference type="PROSITE" id="PS51257">
    <property type="entry name" value="PROKAR_LIPOPROTEIN"/>
    <property type="match status" value="1"/>
</dbReference>
<sequence length="147" mass="15467">MAARGGAAALSLAPSASGCVAEELPPRASLPFPNTPRSRVPLAWLGWQTGRAAKSATWESAALSSLAMDGGRGRPLSGRCPLPCVVQMEMAMVYYGVANDVRWRCKEVATSQGLVVRAGKRLAATAVHLLVCWSSNLLSVELLPSYG</sequence>
<reference evidence="1 2" key="3">
    <citation type="journal article" date="2013" name="Rice">
        <title>Improvement of the Oryza sativa Nipponbare reference genome using next generation sequence and optical map data.</title>
        <authorList>
            <person name="Kawahara Y."/>
            <person name="de la Bastide M."/>
            <person name="Hamilton J.P."/>
            <person name="Kanamori H."/>
            <person name="McCombie W.R."/>
            <person name="Ouyang S."/>
            <person name="Schwartz D.C."/>
            <person name="Tanaka T."/>
            <person name="Wu J."/>
            <person name="Zhou S."/>
            <person name="Childs K.L."/>
            <person name="Davidson R.M."/>
            <person name="Lin H."/>
            <person name="Quesada-Ocampo L."/>
            <person name="Vaillancourt B."/>
            <person name="Sakai H."/>
            <person name="Lee S.S."/>
            <person name="Kim J."/>
            <person name="Numa H."/>
            <person name="Itoh T."/>
            <person name="Buell C.R."/>
            <person name="Matsumoto T."/>
        </authorList>
    </citation>
    <scope>NUCLEOTIDE SEQUENCE [LARGE SCALE GENOMIC DNA]</scope>
    <source>
        <strain evidence="2">cv. Nipponbare</strain>
    </source>
</reference>
<dbReference type="InParanoid" id="A0A0P0XEY1"/>